<feature type="region of interest" description="Disordered" evidence="1">
    <location>
        <begin position="22"/>
        <end position="42"/>
    </location>
</feature>
<sequence length="190" mass="20985">MTKVGYTVGNEHDPIIFHAGVPCEDGEPTPSDSPTTNPLSTKTPRLCMNGPFTAFKRKNGYWCAILYTLQVPGSQPYEVAVDDCVSNRMMLSSIETDEEWDYWGKNIPAATKVNVTGVWMGASYNESAQKWYWDDGQATPTMAPQPKVVTPGGKVAWFLYEGDRVLKVSNTTLDSTVWVNGYICGYPVPA</sequence>
<proteinExistence type="predicted"/>
<dbReference type="SUPFAM" id="SSF56436">
    <property type="entry name" value="C-type lectin-like"/>
    <property type="match status" value="1"/>
</dbReference>
<dbReference type="WBParaSite" id="Csp11.Scaffold630.g22252.t1">
    <property type="protein sequence ID" value="Csp11.Scaffold630.g22252.t1"/>
    <property type="gene ID" value="Csp11.Scaffold630.g22252"/>
</dbReference>
<name>A0A1I7V4A9_9PELO</name>
<dbReference type="CDD" id="cd00037">
    <property type="entry name" value="CLECT"/>
    <property type="match status" value="1"/>
</dbReference>
<dbReference type="eggNOG" id="ENOG502TIS9">
    <property type="taxonomic scope" value="Eukaryota"/>
</dbReference>
<protein>
    <submittedName>
        <fullName evidence="3">Lectin</fullName>
    </submittedName>
</protein>
<evidence type="ECO:0000313" key="2">
    <source>
        <dbReference type="Proteomes" id="UP000095282"/>
    </source>
</evidence>
<dbReference type="STRING" id="1561998.A0A1I7V4A9"/>
<organism evidence="2 3">
    <name type="scientific">Caenorhabditis tropicalis</name>
    <dbReference type="NCBI Taxonomy" id="1561998"/>
    <lineage>
        <taxon>Eukaryota</taxon>
        <taxon>Metazoa</taxon>
        <taxon>Ecdysozoa</taxon>
        <taxon>Nematoda</taxon>
        <taxon>Chromadorea</taxon>
        <taxon>Rhabditida</taxon>
        <taxon>Rhabditina</taxon>
        <taxon>Rhabditomorpha</taxon>
        <taxon>Rhabditoidea</taxon>
        <taxon>Rhabditidae</taxon>
        <taxon>Peloderinae</taxon>
        <taxon>Caenorhabditis</taxon>
    </lineage>
</organism>
<evidence type="ECO:0000313" key="3">
    <source>
        <dbReference type="WBParaSite" id="Csp11.Scaffold630.g22252.t1"/>
    </source>
</evidence>
<dbReference type="InterPro" id="IPR016187">
    <property type="entry name" value="CTDL_fold"/>
</dbReference>
<dbReference type="InterPro" id="IPR016186">
    <property type="entry name" value="C-type_lectin-like/link_sf"/>
</dbReference>
<reference evidence="3" key="1">
    <citation type="submission" date="2016-11" db="UniProtKB">
        <authorList>
            <consortium name="WormBaseParasite"/>
        </authorList>
    </citation>
    <scope>IDENTIFICATION</scope>
</reference>
<dbReference type="AlphaFoldDB" id="A0A1I7V4A9"/>
<dbReference type="Gene3D" id="3.10.100.10">
    <property type="entry name" value="Mannose-Binding Protein A, subunit A"/>
    <property type="match status" value="1"/>
</dbReference>
<accession>A0A1I7V4A9</accession>
<dbReference type="Proteomes" id="UP000095282">
    <property type="component" value="Unplaced"/>
</dbReference>
<feature type="compositionally biased region" description="Polar residues" evidence="1">
    <location>
        <begin position="30"/>
        <end position="42"/>
    </location>
</feature>
<keyword evidence="2" id="KW-1185">Reference proteome</keyword>
<evidence type="ECO:0000256" key="1">
    <source>
        <dbReference type="SAM" id="MobiDB-lite"/>
    </source>
</evidence>